<evidence type="ECO:0000256" key="7">
    <source>
        <dbReference type="ARBA" id="ARBA00022997"/>
    </source>
</evidence>
<dbReference type="CDD" id="cd03888">
    <property type="entry name" value="M20_PepV"/>
    <property type="match status" value="1"/>
</dbReference>
<evidence type="ECO:0000256" key="8">
    <source>
        <dbReference type="ARBA" id="ARBA00023049"/>
    </source>
</evidence>
<evidence type="ECO:0000256" key="5">
    <source>
        <dbReference type="ARBA" id="ARBA00022801"/>
    </source>
</evidence>
<evidence type="ECO:0000256" key="1">
    <source>
        <dbReference type="ARBA" id="ARBA00001947"/>
    </source>
</evidence>
<evidence type="ECO:0000256" key="2">
    <source>
        <dbReference type="ARBA" id="ARBA00006247"/>
    </source>
</evidence>
<evidence type="ECO:0000313" key="10">
    <source>
        <dbReference type="Proteomes" id="UP000823486"/>
    </source>
</evidence>
<comment type="caution">
    <text evidence="9">The sequence shown here is derived from an EMBL/GenBank/DDBJ whole genome shotgun (WGS) entry which is preliminary data.</text>
</comment>
<dbReference type="NCBIfam" id="TIGR01887">
    <property type="entry name" value="dipeptidaselike"/>
    <property type="match status" value="1"/>
</dbReference>
<keyword evidence="3" id="KW-0645">Protease</keyword>
<keyword evidence="5 9" id="KW-0378">Hydrolase</keyword>
<dbReference type="EMBL" id="JAFBFI010000009">
    <property type="protein sequence ID" value="MBM7692945.1"/>
    <property type="molecule type" value="Genomic_DNA"/>
</dbReference>
<protein>
    <submittedName>
        <fullName evidence="9">Succinyl-diaminopimelate desuccinylase</fullName>
        <ecNumber evidence="9">3.5.1.18</ecNumber>
    </submittedName>
</protein>
<keyword evidence="8" id="KW-0482">Metalloprotease</keyword>
<keyword evidence="6" id="KW-0862">Zinc</keyword>
<dbReference type="InterPro" id="IPR002933">
    <property type="entry name" value="Peptidase_M20"/>
</dbReference>
<comment type="cofactor">
    <cofactor evidence="1">
        <name>Zn(2+)</name>
        <dbReference type="ChEBI" id="CHEBI:29105"/>
    </cofactor>
</comment>
<keyword evidence="10" id="KW-1185">Reference proteome</keyword>
<evidence type="ECO:0000256" key="4">
    <source>
        <dbReference type="ARBA" id="ARBA00022723"/>
    </source>
</evidence>
<dbReference type="InterPro" id="IPR001261">
    <property type="entry name" value="ArgE/DapE_CS"/>
</dbReference>
<comment type="similarity">
    <text evidence="2">Belongs to the peptidase M20A family.</text>
</comment>
<dbReference type="PANTHER" id="PTHR43808:SF31">
    <property type="entry name" value="N-ACETYL-L-CITRULLINE DEACETYLASE"/>
    <property type="match status" value="1"/>
</dbReference>
<dbReference type="SUPFAM" id="SSF55031">
    <property type="entry name" value="Bacterial exopeptidase dimerisation domain"/>
    <property type="match status" value="1"/>
</dbReference>
<dbReference type="InterPro" id="IPR050072">
    <property type="entry name" value="Peptidase_M20A"/>
</dbReference>
<sequence>MKQVEWQKEVEERKEQLIADTQKLLAIRSVLEEDEEGTPEAPFGQGIQEALEFMLDMGAKDGFSVKNVDNFAAHIEMGQGEEIVGILCHLDVVPEGDGWTSDPYAAEIRDGKIFARGAIDDKGPTMTAYYAMKIIKELNLPLSKRVRMILGTDEETQWRCVEHYFKKEEMPVLGFAPDADFPIIYAEKGIWDLHLTQELQDSEAEAELDVLEFSSGRRLNMVPDYAVAKVQVQEAEELKDDFHLFLQKHELKGRAKEGADSLVLEIEGVSAHGAEPNNGVNAGLYLSAFFAGKKLPKQAKNYFAFLHDHFFGDSRGRKLGLEFTDEITGDLTINVGTMKYTKEKGGKAGLNFRYPVTYEYERGSGVLEAAAKEHGFLLSTVTHNPSHHVEESSFLIQTLKKVYEEETGEEAKLLAIGGGTYARSLKQGIAFGPLFPGKEERAHQFDEFIEIEDMLKAAVIYAKAIYELAK</sequence>
<dbReference type="NCBIfam" id="NF005591">
    <property type="entry name" value="PRK07318.1"/>
    <property type="match status" value="1"/>
</dbReference>
<dbReference type="RefSeq" id="WP_204543334.1">
    <property type="nucleotide sequence ID" value="NZ_JAFBFI010000009.1"/>
</dbReference>
<evidence type="ECO:0000256" key="3">
    <source>
        <dbReference type="ARBA" id="ARBA00022670"/>
    </source>
</evidence>
<dbReference type="Pfam" id="PF01546">
    <property type="entry name" value="Peptidase_M20"/>
    <property type="match status" value="1"/>
</dbReference>
<evidence type="ECO:0000256" key="6">
    <source>
        <dbReference type="ARBA" id="ARBA00022833"/>
    </source>
</evidence>
<dbReference type="EC" id="3.5.1.18" evidence="9"/>
<organism evidence="9 10">
    <name type="scientific">Peribacillus deserti</name>
    <dbReference type="NCBI Taxonomy" id="673318"/>
    <lineage>
        <taxon>Bacteria</taxon>
        <taxon>Bacillati</taxon>
        <taxon>Bacillota</taxon>
        <taxon>Bacilli</taxon>
        <taxon>Bacillales</taxon>
        <taxon>Bacillaceae</taxon>
        <taxon>Peribacillus</taxon>
    </lineage>
</organism>
<keyword evidence="4" id="KW-0479">Metal-binding</keyword>
<dbReference type="GO" id="GO:0009014">
    <property type="term" value="F:succinyl-diaminopimelate desuccinylase activity"/>
    <property type="evidence" value="ECO:0007669"/>
    <property type="project" value="UniProtKB-EC"/>
</dbReference>
<dbReference type="InterPro" id="IPR010964">
    <property type="entry name" value="M20A_pepV-rel"/>
</dbReference>
<dbReference type="Proteomes" id="UP000823486">
    <property type="component" value="Unassembled WGS sequence"/>
</dbReference>
<gene>
    <name evidence="9" type="ORF">JOC77_002376</name>
</gene>
<dbReference type="Gene3D" id="3.40.630.10">
    <property type="entry name" value="Zn peptidases"/>
    <property type="match status" value="1"/>
</dbReference>
<keyword evidence="7" id="KW-0224">Dipeptidase</keyword>
<dbReference type="PROSITE" id="PS00759">
    <property type="entry name" value="ARGE_DAPE_CPG2_2"/>
    <property type="match status" value="1"/>
</dbReference>
<dbReference type="Gene3D" id="3.30.70.360">
    <property type="match status" value="2"/>
</dbReference>
<dbReference type="PANTHER" id="PTHR43808">
    <property type="entry name" value="ACETYLORNITHINE DEACETYLASE"/>
    <property type="match status" value="1"/>
</dbReference>
<proteinExistence type="inferred from homology"/>
<accession>A0ABS2QIF5</accession>
<dbReference type="InterPro" id="IPR036264">
    <property type="entry name" value="Bact_exopeptidase_dim_dom"/>
</dbReference>
<name>A0ABS2QIF5_9BACI</name>
<reference evidence="9 10" key="1">
    <citation type="submission" date="2021-01" db="EMBL/GenBank/DDBJ databases">
        <title>Genomic Encyclopedia of Type Strains, Phase IV (KMG-IV): sequencing the most valuable type-strain genomes for metagenomic binning, comparative biology and taxonomic classification.</title>
        <authorList>
            <person name="Goeker M."/>
        </authorList>
    </citation>
    <scope>NUCLEOTIDE SEQUENCE [LARGE SCALE GENOMIC DNA]</scope>
    <source>
        <strain evidence="9 10">DSM 105482</strain>
    </source>
</reference>
<dbReference type="SUPFAM" id="SSF53187">
    <property type="entry name" value="Zn-dependent exopeptidases"/>
    <property type="match status" value="1"/>
</dbReference>
<evidence type="ECO:0000313" key="9">
    <source>
        <dbReference type="EMBL" id="MBM7692945.1"/>
    </source>
</evidence>